<keyword evidence="3" id="KW-1003">Cell membrane</keyword>
<evidence type="ECO:0000256" key="6">
    <source>
        <dbReference type="ARBA" id="ARBA00022729"/>
    </source>
</evidence>
<evidence type="ECO:0000256" key="9">
    <source>
        <dbReference type="ARBA" id="ARBA00023136"/>
    </source>
</evidence>
<keyword evidence="9" id="KW-0472">Membrane</keyword>
<dbReference type="InterPro" id="IPR003591">
    <property type="entry name" value="Leu-rich_rpt_typical-subtyp"/>
</dbReference>
<dbReference type="InterPro" id="IPR001611">
    <property type="entry name" value="Leu-rich_rpt"/>
</dbReference>
<dbReference type="STRING" id="29760.F6HXH9"/>
<dbReference type="Pfam" id="PF08263">
    <property type="entry name" value="LRRNT_2"/>
    <property type="match status" value="1"/>
</dbReference>
<evidence type="ECO:0000256" key="10">
    <source>
        <dbReference type="ARBA" id="ARBA00023180"/>
    </source>
</evidence>
<dbReference type="InterPro" id="IPR013210">
    <property type="entry name" value="LRR_N_plant-typ"/>
</dbReference>
<gene>
    <name evidence="12" type="ordered locus">VIT_09s0002g07720</name>
</gene>
<evidence type="ECO:0000256" key="8">
    <source>
        <dbReference type="ARBA" id="ARBA00022989"/>
    </source>
</evidence>
<feature type="domain" description="Leucine-rich repeat-containing N-terminal plant-type" evidence="11">
    <location>
        <begin position="3"/>
        <end position="41"/>
    </location>
</feature>
<dbReference type="Proteomes" id="UP000009183">
    <property type="component" value="Chromosome 9"/>
</dbReference>
<dbReference type="PANTHER" id="PTHR48062:SF52">
    <property type="entry name" value="RECEPTOR-LIKE PROTEIN 8-RELATED"/>
    <property type="match status" value="1"/>
</dbReference>
<evidence type="ECO:0000256" key="2">
    <source>
        <dbReference type="ARBA" id="ARBA00009592"/>
    </source>
</evidence>
<dbReference type="GO" id="GO:0005886">
    <property type="term" value="C:plasma membrane"/>
    <property type="evidence" value="ECO:0007669"/>
    <property type="project" value="UniProtKB-SubCell"/>
</dbReference>
<keyword evidence="10" id="KW-0325">Glycoprotein</keyword>
<dbReference type="HOGENOM" id="CLU_000288_18_3_1"/>
<keyword evidence="5" id="KW-0812">Transmembrane</keyword>
<evidence type="ECO:0000256" key="3">
    <source>
        <dbReference type="ARBA" id="ARBA00022475"/>
    </source>
</evidence>
<evidence type="ECO:0000313" key="13">
    <source>
        <dbReference type="Proteomes" id="UP000009183"/>
    </source>
</evidence>
<dbReference type="PANTHER" id="PTHR48062">
    <property type="entry name" value="RECEPTOR-LIKE PROTEIN 14"/>
    <property type="match status" value="1"/>
</dbReference>
<proteinExistence type="inferred from homology"/>
<dbReference type="SMR" id="F6HXH9"/>
<protein>
    <recommendedName>
        <fullName evidence="11">Leucine-rich repeat-containing N-terminal plant-type domain-containing protein</fullName>
    </recommendedName>
</protein>
<dbReference type="GO" id="GO:0009791">
    <property type="term" value="P:post-embryonic development"/>
    <property type="evidence" value="ECO:0007669"/>
    <property type="project" value="UniProtKB-ARBA"/>
</dbReference>
<keyword evidence="4" id="KW-0433">Leucine-rich repeat</keyword>
<dbReference type="SMART" id="SM00369">
    <property type="entry name" value="LRR_TYP"/>
    <property type="match status" value="7"/>
</dbReference>
<keyword evidence="13" id="KW-1185">Reference proteome</keyword>
<dbReference type="AlphaFoldDB" id="F6HXH9"/>
<dbReference type="FunFam" id="3.80.10.10:FF:000233">
    <property type="entry name" value="Leucine-rich repeat receptor-like protein kinase TDR"/>
    <property type="match status" value="1"/>
</dbReference>
<evidence type="ECO:0000256" key="5">
    <source>
        <dbReference type="ARBA" id="ARBA00022692"/>
    </source>
</evidence>
<dbReference type="Gene3D" id="3.80.10.10">
    <property type="entry name" value="Ribonuclease Inhibitor"/>
    <property type="match status" value="4"/>
</dbReference>
<dbReference type="InterPro" id="IPR032675">
    <property type="entry name" value="LRR_dom_sf"/>
</dbReference>
<keyword evidence="7" id="KW-0677">Repeat</keyword>
<dbReference type="SUPFAM" id="SSF52058">
    <property type="entry name" value="L domain-like"/>
    <property type="match status" value="3"/>
</dbReference>
<accession>F6HXH9</accession>
<sequence length="720" mass="81953">MGLLEFKAFLKLNNEHADFLLPSWIDNNTSECCNWERVICNPTTGRVKKLFLNDITRQQNFLEDDWYHYENVKFWLLNVSLFLPFEELHHLNLSANSFDGFIENEGFCQLNKLQELDLSYNLFQGILPPCLNNLTSLRLLDLSVNLFSGNLSSPLLPNLTSLEYIDLSYNQFEGSFSFSSFANHSKLQMVKLGMNNNKFEVETEYPIGWVPLFQLKALSLDSCKLTGDLPSFLQYQFRLVGVDLSHNNLTGSFPNWLLENNTRLKSLVLRNNSLMGQLLPLERNTRIHSLDISHNQLDGQLQENVAHMIPNMKYLNLSDNGFEGILPSSIVELRALWYLDLSTNNFSGEVPKQLLAAKDLGVLKLSNNKFHGEIFSRDFNLIRLEVLYLGNNHFKGKLPPEISQLWGLEFLDVSQNALSGSLPCLKTMESLKHLHLQGNMFTGLIPRDFLNSSHLLTLDMRDNRLFGSIPNSISALLKQLRIFLLGGNLLSGFIPNHLCHLTEISLMDLSNNSFSGPIPKCFGHIRFGEMKKEDNVFGQFIEIRYGMDSHLVYAGYLVKYWEDLSSVYKGKDEVEFVTKNRRDFYRGGILEFMSGLDLSCNNLTGEIPHELGMLSWIRALNLSHNQLNGSIPKSFSDLSQIESLDLSYNKLGGEIPLELVELNFLAVFSVAYNNISGRVPNAKAQFATFDESSYEGNPFLCGELLKRKCNTSIEALTFFL</sequence>
<dbReference type="PaxDb" id="29760-VIT_09s0002g07720.t01"/>
<organism evidence="12 13">
    <name type="scientific">Vitis vinifera</name>
    <name type="common">Grape</name>
    <dbReference type="NCBI Taxonomy" id="29760"/>
    <lineage>
        <taxon>Eukaryota</taxon>
        <taxon>Viridiplantae</taxon>
        <taxon>Streptophyta</taxon>
        <taxon>Embryophyta</taxon>
        <taxon>Tracheophyta</taxon>
        <taxon>Spermatophyta</taxon>
        <taxon>Magnoliopsida</taxon>
        <taxon>eudicotyledons</taxon>
        <taxon>Gunneridae</taxon>
        <taxon>Pentapetalae</taxon>
        <taxon>rosids</taxon>
        <taxon>Vitales</taxon>
        <taxon>Vitaceae</taxon>
        <taxon>Viteae</taxon>
        <taxon>Vitis</taxon>
    </lineage>
</organism>
<dbReference type="PRINTS" id="PR00019">
    <property type="entry name" value="LEURICHRPT"/>
</dbReference>
<comment type="subcellular location">
    <subcellularLocation>
        <location evidence="1">Cell membrane</location>
        <topology evidence="1">Single-pass type I membrane protein</topology>
    </subcellularLocation>
</comment>
<dbReference type="EMBL" id="FN596494">
    <property type="protein sequence ID" value="CCB59649.1"/>
    <property type="molecule type" value="Genomic_DNA"/>
</dbReference>
<dbReference type="Pfam" id="PF00560">
    <property type="entry name" value="LRR_1"/>
    <property type="match status" value="6"/>
</dbReference>
<reference evidence="13" key="1">
    <citation type="journal article" date="2007" name="Nature">
        <title>The grapevine genome sequence suggests ancestral hexaploidization in major angiosperm phyla.</title>
        <authorList>
            <consortium name="The French-Italian Public Consortium for Grapevine Genome Characterization."/>
            <person name="Jaillon O."/>
            <person name="Aury J.-M."/>
            <person name="Noel B."/>
            <person name="Policriti A."/>
            <person name="Clepet C."/>
            <person name="Casagrande A."/>
            <person name="Choisne N."/>
            <person name="Aubourg S."/>
            <person name="Vitulo N."/>
            <person name="Jubin C."/>
            <person name="Vezzi A."/>
            <person name="Legeai F."/>
            <person name="Hugueney P."/>
            <person name="Dasilva C."/>
            <person name="Horner D."/>
            <person name="Mica E."/>
            <person name="Jublot D."/>
            <person name="Poulain J."/>
            <person name="Bruyere C."/>
            <person name="Billault A."/>
            <person name="Segurens B."/>
            <person name="Gouyvenoux M."/>
            <person name="Ugarte E."/>
            <person name="Cattonaro F."/>
            <person name="Anthouard V."/>
            <person name="Vico V."/>
            <person name="Del Fabbro C."/>
            <person name="Alaux M."/>
            <person name="Di Gaspero G."/>
            <person name="Dumas V."/>
            <person name="Felice N."/>
            <person name="Paillard S."/>
            <person name="Juman I."/>
            <person name="Moroldo M."/>
            <person name="Scalabrin S."/>
            <person name="Canaguier A."/>
            <person name="Le Clainche I."/>
            <person name="Malacrida G."/>
            <person name="Durand E."/>
            <person name="Pesole G."/>
            <person name="Laucou V."/>
            <person name="Chatelet P."/>
            <person name="Merdinoglu D."/>
            <person name="Delledonne M."/>
            <person name="Pezzotti M."/>
            <person name="Lecharny A."/>
            <person name="Scarpelli C."/>
            <person name="Artiguenave F."/>
            <person name="Pe M.E."/>
            <person name="Valle G."/>
            <person name="Morgante M."/>
            <person name="Caboche M."/>
            <person name="Adam-Blondon A.-F."/>
            <person name="Weissenbach J."/>
            <person name="Quetier F."/>
            <person name="Wincker P."/>
        </authorList>
    </citation>
    <scope>NUCLEOTIDE SEQUENCE [LARGE SCALE GENOMIC DNA]</scope>
    <source>
        <strain evidence="13">cv. Pinot noir / PN40024</strain>
    </source>
</reference>
<dbReference type="Pfam" id="PF13855">
    <property type="entry name" value="LRR_8"/>
    <property type="match status" value="3"/>
</dbReference>
<evidence type="ECO:0000256" key="4">
    <source>
        <dbReference type="ARBA" id="ARBA00022614"/>
    </source>
</evidence>
<keyword evidence="8" id="KW-1133">Transmembrane helix</keyword>
<evidence type="ECO:0000313" key="12">
    <source>
        <dbReference type="EMBL" id="CCB59649.1"/>
    </source>
</evidence>
<name>F6HXH9_VITVI</name>
<evidence type="ECO:0000256" key="1">
    <source>
        <dbReference type="ARBA" id="ARBA00004251"/>
    </source>
</evidence>
<dbReference type="FunFam" id="3.80.10.10:FF:000213">
    <property type="entry name" value="Tyrosine-sulfated glycopeptide receptor 1"/>
    <property type="match status" value="1"/>
</dbReference>
<dbReference type="InParanoid" id="F6HXH9"/>
<evidence type="ECO:0000256" key="7">
    <source>
        <dbReference type="ARBA" id="ARBA00022737"/>
    </source>
</evidence>
<dbReference type="InterPro" id="IPR051502">
    <property type="entry name" value="RLP_Defense_Trigger"/>
</dbReference>
<keyword evidence="6" id="KW-0732">Signal</keyword>
<dbReference type="eggNOG" id="KOG0619">
    <property type="taxonomic scope" value="Eukaryota"/>
</dbReference>
<comment type="similarity">
    <text evidence="2">Belongs to the RLP family.</text>
</comment>
<evidence type="ECO:0000259" key="11">
    <source>
        <dbReference type="Pfam" id="PF08263"/>
    </source>
</evidence>